<keyword evidence="3" id="KW-1185">Reference proteome</keyword>
<reference evidence="2" key="1">
    <citation type="journal article" date="2023" name="Mol. Phylogenet. Evol.">
        <title>Genome-scale phylogeny and comparative genomics of the fungal order Sordariales.</title>
        <authorList>
            <person name="Hensen N."/>
            <person name="Bonometti L."/>
            <person name="Westerberg I."/>
            <person name="Brannstrom I.O."/>
            <person name="Guillou S."/>
            <person name="Cros-Aarteil S."/>
            <person name="Calhoun S."/>
            <person name="Haridas S."/>
            <person name="Kuo A."/>
            <person name="Mondo S."/>
            <person name="Pangilinan J."/>
            <person name="Riley R."/>
            <person name="LaButti K."/>
            <person name="Andreopoulos B."/>
            <person name="Lipzen A."/>
            <person name="Chen C."/>
            <person name="Yan M."/>
            <person name="Daum C."/>
            <person name="Ng V."/>
            <person name="Clum A."/>
            <person name="Steindorff A."/>
            <person name="Ohm R.A."/>
            <person name="Martin F."/>
            <person name="Silar P."/>
            <person name="Natvig D.O."/>
            <person name="Lalanne C."/>
            <person name="Gautier V."/>
            <person name="Ament-Velasquez S.L."/>
            <person name="Kruys A."/>
            <person name="Hutchinson M.I."/>
            <person name="Powell A.J."/>
            <person name="Barry K."/>
            <person name="Miller A.N."/>
            <person name="Grigoriev I.V."/>
            <person name="Debuchy R."/>
            <person name="Gladieux P."/>
            <person name="Hiltunen Thoren M."/>
            <person name="Johannesson H."/>
        </authorList>
    </citation>
    <scope>NUCLEOTIDE SEQUENCE</scope>
    <source>
        <strain evidence="2">CBS 990.96</strain>
    </source>
</reference>
<protein>
    <recommendedName>
        <fullName evidence="4">Fungal N-terminal domain-containing protein</fullName>
    </recommendedName>
</protein>
<proteinExistence type="predicted"/>
<gene>
    <name evidence="2" type="ORF">QBC38DRAFT_6163</name>
</gene>
<comment type="caution">
    <text evidence="2">The sequence shown here is derived from an EMBL/GenBank/DDBJ whole genome shotgun (WGS) entry which is preliminary data.</text>
</comment>
<evidence type="ECO:0000313" key="3">
    <source>
        <dbReference type="Proteomes" id="UP001301958"/>
    </source>
</evidence>
<evidence type="ECO:0008006" key="4">
    <source>
        <dbReference type="Google" id="ProtNLM"/>
    </source>
</evidence>
<sequence length="381" mass="43125">MEVVGALASFIAIGQAIQTLPKIVHSLKSISARKQEWMLLLNELESLRATHAKLEEIISINLNYGSTSQPTLASNISAHDESQLERCKSELESLVSDLHRPWENCVSKGNVSSEPRVKRRSWVWNRAKAEQLQKRAEAIRSKLQLVMQGIALTRPGQHPNIVINLQVQNVSYILSAPPGGTQLQAESPIQPAMSQPVNPNHESSASDRQPQTSLLLSDTANPLRQNDFQPSGDFESKIFEDKTEYILTGEFESIQFERYLPGQCSTKCSCQCHRTKTIESRAWFKSLFGSLFVHCNTIPAFGPKTCDERKCNRSKSSINLNYRFPLWLCRYNVSLKASLDAVTGYGAYIHFSVPRYIRTNDMVWYQLTLYQKRTFVSTILL</sequence>
<dbReference type="EMBL" id="MU865287">
    <property type="protein sequence ID" value="KAK4232603.1"/>
    <property type="molecule type" value="Genomic_DNA"/>
</dbReference>
<dbReference type="AlphaFoldDB" id="A0AAN7BZM7"/>
<evidence type="ECO:0000313" key="2">
    <source>
        <dbReference type="EMBL" id="KAK4232603.1"/>
    </source>
</evidence>
<evidence type="ECO:0000256" key="1">
    <source>
        <dbReference type="SAM" id="MobiDB-lite"/>
    </source>
</evidence>
<feature type="region of interest" description="Disordered" evidence="1">
    <location>
        <begin position="181"/>
        <end position="211"/>
    </location>
</feature>
<name>A0AAN7BZM7_9PEZI</name>
<dbReference type="Proteomes" id="UP001301958">
    <property type="component" value="Unassembled WGS sequence"/>
</dbReference>
<accession>A0AAN7BZM7</accession>
<reference evidence="2" key="2">
    <citation type="submission" date="2023-05" db="EMBL/GenBank/DDBJ databases">
        <authorList>
            <consortium name="Lawrence Berkeley National Laboratory"/>
            <person name="Steindorff A."/>
            <person name="Hensen N."/>
            <person name="Bonometti L."/>
            <person name="Westerberg I."/>
            <person name="Brannstrom I.O."/>
            <person name="Guillou S."/>
            <person name="Cros-Aarteil S."/>
            <person name="Calhoun S."/>
            <person name="Haridas S."/>
            <person name="Kuo A."/>
            <person name="Mondo S."/>
            <person name="Pangilinan J."/>
            <person name="Riley R."/>
            <person name="Labutti K."/>
            <person name="Andreopoulos B."/>
            <person name="Lipzen A."/>
            <person name="Chen C."/>
            <person name="Yanf M."/>
            <person name="Daum C."/>
            <person name="Ng V."/>
            <person name="Clum A."/>
            <person name="Ohm R."/>
            <person name="Martin F."/>
            <person name="Silar P."/>
            <person name="Natvig D."/>
            <person name="Lalanne C."/>
            <person name="Gautier V."/>
            <person name="Ament-Velasquez S.L."/>
            <person name="Kruys A."/>
            <person name="Hutchinson M.I."/>
            <person name="Powell A.J."/>
            <person name="Barry K."/>
            <person name="Miller A.N."/>
            <person name="Grigoriev I.V."/>
            <person name="Debuchy R."/>
            <person name="Gladieux P."/>
            <person name="Thoren M.H."/>
            <person name="Johannesson H."/>
        </authorList>
    </citation>
    <scope>NUCLEOTIDE SEQUENCE</scope>
    <source>
        <strain evidence="2">CBS 990.96</strain>
    </source>
</reference>
<organism evidence="2 3">
    <name type="scientific">Podospora fimiseda</name>
    <dbReference type="NCBI Taxonomy" id="252190"/>
    <lineage>
        <taxon>Eukaryota</taxon>
        <taxon>Fungi</taxon>
        <taxon>Dikarya</taxon>
        <taxon>Ascomycota</taxon>
        <taxon>Pezizomycotina</taxon>
        <taxon>Sordariomycetes</taxon>
        <taxon>Sordariomycetidae</taxon>
        <taxon>Sordariales</taxon>
        <taxon>Podosporaceae</taxon>
        <taxon>Podospora</taxon>
    </lineage>
</organism>